<keyword evidence="2" id="KW-1185">Reference proteome</keyword>
<sequence>QARDAAADYAARVRALGLSPDEALAIAKAALEA</sequence>
<name>H8G6P5_9PSEU</name>
<evidence type="ECO:0000313" key="1">
    <source>
        <dbReference type="EMBL" id="EHY90315.1"/>
    </source>
</evidence>
<organism evidence="1 2">
    <name type="scientific">Saccharomonospora azurea NA-128</name>
    <dbReference type="NCBI Taxonomy" id="882081"/>
    <lineage>
        <taxon>Bacteria</taxon>
        <taxon>Bacillati</taxon>
        <taxon>Actinomycetota</taxon>
        <taxon>Actinomycetes</taxon>
        <taxon>Pseudonocardiales</taxon>
        <taxon>Pseudonocardiaceae</taxon>
        <taxon>Saccharomonospora</taxon>
    </lineage>
</organism>
<reference evidence="1 2" key="1">
    <citation type="journal article" date="2012" name="Stand. Genomic Sci.">
        <title>Genome sequence of the soil bacterium Saccharomonospora azurea type strain (NA-128(T)).</title>
        <authorList>
            <person name="Klenk H.P."/>
            <person name="Held B."/>
            <person name="Lucas S."/>
            <person name="Lapidus A."/>
            <person name="Copeland A."/>
            <person name="Hammon N."/>
            <person name="Pitluck S."/>
            <person name="Goodwin L.A."/>
            <person name="Han C."/>
            <person name="Tapia R."/>
            <person name="Brambilla E.M."/>
            <person name="Potter G."/>
            <person name="Land M."/>
            <person name="Ivanova N."/>
            <person name="Rohde M."/>
            <person name="Goker M."/>
            <person name="Detter J.C."/>
            <person name="Kyrpides N.C."/>
            <person name="Woyke T."/>
        </authorList>
    </citation>
    <scope>NUCLEOTIDE SEQUENCE [LARGE SCALE GENOMIC DNA]</scope>
    <source>
        <strain evidence="1 2">NA-128</strain>
    </source>
</reference>
<dbReference type="Proteomes" id="UP000004705">
    <property type="component" value="Chromosome"/>
</dbReference>
<gene>
    <name evidence="1" type="ORF">SacazDRAFT_03442</name>
</gene>
<proteinExistence type="predicted"/>
<dbReference type="AlphaFoldDB" id="H8G6P5"/>
<protein>
    <submittedName>
        <fullName evidence="1">Uncharacterized protein</fullName>
    </submittedName>
</protein>
<feature type="non-terminal residue" evidence="1">
    <location>
        <position position="1"/>
    </location>
</feature>
<evidence type="ECO:0000313" key="2">
    <source>
        <dbReference type="Proteomes" id="UP000004705"/>
    </source>
</evidence>
<dbReference type="EMBL" id="CM001466">
    <property type="protein sequence ID" value="EHY90315.1"/>
    <property type="molecule type" value="Genomic_DNA"/>
</dbReference>
<accession>H8G6P5</accession>
<dbReference type="HOGENOM" id="CLU_3386687_0_0_11"/>